<comment type="caution">
    <text evidence="3">The sequence shown here is derived from an EMBL/GenBank/DDBJ whole genome shotgun (WGS) entry which is preliminary data.</text>
</comment>
<proteinExistence type="predicted"/>
<protein>
    <submittedName>
        <fullName evidence="3">Diguanylate cyclase (GGDEF)-like protein</fullName>
    </submittedName>
</protein>
<feature type="transmembrane region" description="Helical" evidence="1">
    <location>
        <begin position="130"/>
        <end position="152"/>
    </location>
</feature>
<feature type="transmembrane region" description="Helical" evidence="1">
    <location>
        <begin position="31"/>
        <end position="51"/>
    </location>
</feature>
<dbReference type="PROSITE" id="PS50887">
    <property type="entry name" value="GGDEF"/>
    <property type="match status" value="1"/>
</dbReference>
<dbReference type="Pfam" id="PF00990">
    <property type="entry name" value="GGDEF"/>
    <property type="match status" value="1"/>
</dbReference>
<dbReference type="EMBL" id="JACHJJ010000004">
    <property type="protein sequence ID" value="MBB5962592.1"/>
    <property type="molecule type" value="Genomic_DNA"/>
</dbReference>
<feature type="transmembrane region" description="Helical" evidence="1">
    <location>
        <begin position="164"/>
        <end position="190"/>
    </location>
</feature>
<evidence type="ECO:0000256" key="1">
    <source>
        <dbReference type="SAM" id="Phobius"/>
    </source>
</evidence>
<sequence length="432" mass="45680">MAVPSHTPVKPRDGVSALAGRWPLLGQRRPLVAYLCGVVALEVLAFAVLVATGDLRWSDPPTFAALLLCGAVCIEATRRLGIPAGVSRDLLSAWWLPVALLLPPVYALLAPIPLQIMLQRRVRETVVYRRVLSAAAIGLAGCATSVLFHAIAGGPAALTAGEGGPILVAVGCAALFTVINTALIAVAAHTADPEGRWREVLWDRESLTLDVVELCLGVIVAITCGINPALLVLALPPVVLLQRSLLHAQLQAAARTDSKTGLLNAAAWQREADTEIGRARRSGESLALLIIDIDHFKRVNDGYGHLVGDQVLVGVAATLRSQLRDYDVVGRFGGEEFVVLLPRADVTEARRVAERLRSRISRMAVPTDGAMISVTVSAGVSIMNVHGNDLIELLAAADLALYRAKELGRDRVCLPAVVVPPASPPSPGNASD</sequence>
<dbReference type="PANTHER" id="PTHR45138">
    <property type="entry name" value="REGULATORY COMPONENTS OF SENSORY TRANSDUCTION SYSTEM"/>
    <property type="match status" value="1"/>
</dbReference>
<dbReference type="InterPro" id="IPR000160">
    <property type="entry name" value="GGDEF_dom"/>
</dbReference>
<feature type="domain" description="GGDEF" evidence="2">
    <location>
        <begin position="284"/>
        <end position="417"/>
    </location>
</feature>
<gene>
    <name evidence="3" type="ORF">FHS22_001853</name>
</gene>
<evidence type="ECO:0000259" key="2">
    <source>
        <dbReference type="PROSITE" id="PS50887"/>
    </source>
</evidence>
<dbReference type="AlphaFoldDB" id="A0A841CW28"/>
<accession>A0A841CW28</accession>
<keyword evidence="4" id="KW-1185">Reference proteome</keyword>
<dbReference type="FunFam" id="3.30.70.270:FF:000001">
    <property type="entry name" value="Diguanylate cyclase domain protein"/>
    <property type="match status" value="1"/>
</dbReference>
<feature type="transmembrane region" description="Helical" evidence="1">
    <location>
        <begin position="211"/>
        <end position="235"/>
    </location>
</feature>
<dbReference type="InterPro" id="IPR043128">
    <property type="entry name" value="Rev_trsase/Diguanyl_cyclase"/>
</dbReference>
<evidence type="ECO:0000313" key="3">
    <source>
        <dbReference type="EMBL" id="MBB5962592.1"/>
    </source>
</evidence>
<dbReference type="CDD" id="cd01949">
    <property type="entry name" value="GGDEF"/>
    <property type="match status" value="1"/>
</dbReference>
<evidence type="ECO:0000313" key="4">
    <source>
        <dbReference type="Proteomes" id="UP000562352"/>
    </source>
</evidence>
<keyword evidence="1" id="KW-0812">Transmembrane</keyword>
<organism evidence="3 4">
    <name type="scientific">Planomonospora venezuelensis</name>
    <dbReference type="NCBI Taxonomy" id="1999"/>
    <lineage>
        <taxon>Bacteria</taxon>
        <taxon>Bacillati</taxon>
        <taxon>Actinomycetota</taxon>
        <taxon>Actinomycetes</taxon>
        <taxon>Streptosporangiales</taxon>
        <taxon>Streptosporangiaceae</taxon>
        <taxon>Planomonospora</taxon>
    </lineage>
</organism>
<name>A0A841CW28_PLAVE</name>
<keyword evidence="1" id="KW-0472">Membrane</keyword>
<dbReference type="InterPro" id="IPR029787">
    <property type="entry name" value="Nucleotide_cyclase"/>
</dbReference>
<dbReference type="GO" id="GO:0052621">
    <property type="term" value="F:diguanylate cyclase activity"/>
    <property type="evidence" value="ECO:0007669"/>
    <property type="project" value="TreeGrafter"/>
</dbReference>
<reference evidence="3 4" key="1">
    <citation type="submission" date="2020-08" db="EMBL/GenBank/DDBJ databases">
        <title>Genomic Encyclopedia of Type Strains, Phase III (KMG-III): the genomes of soil and plant-associated and newly described type strains.</title>
        <authorList>
            <person name="Whitman W."/>
        </authorList>
    </citation>
    <scope>NUCLEOTIDE SEQUENCE [LARGE SCALE GENOMIC DNA]</scope>
    <source>
        <strain evidence="3 4">CECT 3303</strain>
    </source>
</reference>
<dbReference type="PANTHER" id="PTHR45138:SF9">
    <property type="entry name" value="DIGUANYLATE CYCLASE DGCM-RELATED"/>
    <property type="match status" value="1"/>
</dbReference>
<dbReference type="Proteomes" id="UP000562352">
    <property type="component" value="Unassembled WGS sequence"/>
</dbReference>
<dbReference type="SUPFAM" id="SSF55073">
    <property type="entry name" value="Nucleotide cyclase"/>
    <property type="match status" value="1"/>
</dbReference>
<dbReference type="NCBIfam" id="TIGR00254">
    <property type="entry name" value="GGDEF"/>
    <property type="match status" value="1"/>
</dbReference>
<dbReference type="SMART" id="SM00267">
    <property type="entry name" value="GGDEF"/>
    <property type="match status" value="1"/>
</dbReference>
<dbReference type="Gene3D" id="3.30.70.270">
    <property type="match status" value="1"/>
</dbReference>
<dbReference type="InterPro" id="IPR050469">
    <property type="entry name" value="Diguanylate_Cyclase"/>
</dbReference>
<feature type="transmembrane region" description="Helical" evidence="1">
    <location>
        <begin position="94"/>
        <end position="118"/>
    </location>
</feature>
<dbReference type="RefSeq" id="WP_184940112.1">
    <property type="nucleotide sequence ID" value="NZ_BAAAWZ010000001.1"/>
</dbReference>
<keyword evidence="1" id="KW-1133">Transmembrane helix</keyword>